<keyword evidence="8" id="KW-1185">Reference proteome</keyword>
<feature type="domain" description="HpcH/HpaI aldolase/citrate lyase" evidence="6">
    <location>
        <begin position="1"/>
        <end position="72"/>
    </location>
</feature>
<dbReference type="EMBL" id="KZ679015">
    <property type="protein sequence ID" value="PSS12175.1"/>
    <property type="molecule type" value="Genomic_DNA"/>
</dbReference>
<dbReference type="AlphaFoldDB" id="A0A2T3AU31"/>
<feature type="binding site" evidence="5">
    <location>
        <position position="152"/>
    </location>
    <ligand>
        <name>Mg(2+)</name>
        <dbReference type="ChEBI" id="CHEBI:18420"/>
    </ligand>
</feature>
<organism evidence="7 8">
    <name type="scientific">Amorphotheca resinae ATCC 22711</name>
    <dbReference type="NCBI Taxonomy" id="857342"/>
    <lineage>
        <taxon>Eukaryota</taxon>
        <taxon>Fungi</taxon>
        <taxon>Dikarya</taxon>
        <taxon>Ascomycota</taxon>
        <taxon>Pezizomycotina</taxon>
        <taxon>Leotiomycetes</taxon>
        <taxon>Helotiales</taxon>
        <taxon>Amorphothecaceae</taxon>
        <taxon>Amorphotheca</taxon>
    </lineage>
</organism>
<evidence type="ECO:0000256" key="2">
    <source>
        <dbReference type="ARBA" id="ARBA00022723"/>
    </source>
</evidence>
<evidence type="ECO:0000313" key="8">
    <source>
        <dbReference type="Proteomes" id="UP000241818"/>
    </source>
</evidence>
<sequence>MLEKSRGLVADCIIYDLEDSVARSEKAEARSRLRQLLDLPRPKTVHEQAVRINAIDSGMAFDDLGKIVSRIGAFGTSSQRLIRNVFQLKCENLDSIVVPKVQSAADLRSVADAIKHHAPHRCMLDHGASASVLNSKSSSRNTRPLQLIGLIESARGLLSLADICTATPFLSGIAFAAEDFALDLSLVHTPSRLEMLHARSTIVTACRAFNVPSVIDLVSTEFKGQSGQQRLKEDCLFGQSLGFNGKQCIHPLQLEPVQAAFGPSQREIEWATRVVAGASQAENKGKGAWSLEGQMIDAPIIARAERTLEKARRFGS</sequence>
<evidence type="ECO:0000256" key="5">
    <source>
        <dbReference type="PIRSR" id="PIRSR015582-2"/>
    </source>
</evidence>
<dbReference type="InterPro" id="IPR040442">
    <property type="entry name" value="Pyrv_kinase-like_dom_sf"/>
</dbReference>
<evidence type="ECO:0000256" key="1">
    <source>
        <dbReference type="ARBA" id="ARBA00001946"/>
    </source>
</evidence>
<keyword evidence="3 5" id="KW-0460">Magnesium</keyword>
<evidence type="ECO:0000259" key="6">
    <source>
        <dbReference type="Pfam" id="PF03328"/>
    </source>
</evidence>
<feature type="binding site" evidence="4">
    <location>
        <position position="51"/>
    </location>
    <ligand>
        <name>substrate</name>
    </ligand>
</feature>
<dbReference type="SUPFAM" id="SSF51621">
    <property type="entry name" value="Phosphoenolpyruvate/pyruvate domain"/>
    <property type="match status" value="1"/>
</dbReference>
<feature type="binding site" evidence="5">
    <location>
        <position position="179"/>
    </location>
    <ligand>
        <name>Mg(2+)</name>
        <dbReference type="ChEBI" id="CHEBI:18420"/>
    </ligand>
</feature>
<dbReference type="PANTHER" id="PTHR32308:SF0">
    <property type="entry name" value="HPCH_HPAI ALDOLASE_CITRATE LYASE DOMAIN-CONTAINING PROTEIN"/>
    <property type="match status" value="1"/>
</dbReference>
<dbReference type="OrthoDB" id="1773at2759"/>
<dbReference type="Gene3D" id="3.20.20.60">
    <property type="entry name" value="Phosphoenolpyruvate-binding domains"/>
    <property type="match status" value="1"/>
</dbReference>
<dbReference type="InterPro" id="IPR005000">
    <property type="entry name" value="Aldolase/citrate-lyase_domain"/>
</dbReference>
<evidence type="ECO:0000313" key="7">
    <source>
        <dbReference type="EMBL" id="PSS12175.1"/>
    </source>
</evidence>
<evidence type="ECO:0000256" key="3">
    <source>
        <dbReference type="ARBA" id="ARBA00022842"/>
    </source>
</evidence>
<evidence type="ECO:0000256" key="4">
    <source>
        <dbReference type="PIRSR" id="PIRSR015582-1"/>
    </source>
</evidence>
<name>A0A2T3AU31_AMORE</name>
<dbReference type="Pfam" id="PF03328">
    <property type="entry name" value="HpcH_HpaI"/>
    <property type="match status" value="2"/>
</dbReference>
<dbReference type="GO" id="GO:0006107">
    <property type="term" value="P:oxaloacetate metabolic process"/>
    <property type="evidence" value="ECO:0007669"/>
    <property type="project" value="TreeGrafter"/>
</dbReference>
<accession>A0A2T3AU31</accession>
<dbReference type="GO" id="GO:0000287">
    <property type="term" value="F:magnesium ion binding"/>
    <property type="evidence" value="ECO:0007669"/>
    <property type="project" value="TreeGrafter"/>
</dbReference>
<gene>
    <name evidence="7" type="ORF">M430DRAFT_21282</name>
</gene>
<reference evidence="7 8" key="1">
    <citation type="journal article" date="2018" name="New Phytol.">
        <title>Comparative genomics and transcriptomics depict ericoid mycorrhizal fungi as versatile saprotrophs and plant mutualists.</title>
        <authorList>
            <person name="Martino E."/>
            <person name="Morin E."/>
            <person name="Grelet G.A."/>
            <person name="Kuo A."/>
            <person name="Kohler A."/>
            <person name="Daghino S."/>
            <person name="Barry K.W."/>
            <person name="Cichocki N."/>
            <person name="Clum A."/>
            <person name="Dockter R.B."/>
            <person name="Hainaut M."/>
            <person name="Kuo R.C."/>
            <person name="LaButti K."/>
            <person name="Lindahl B.D."/>
            <person name="Lindquist E.A."/>
            <person name="Lipzen A."/>
            <person name="Khouja H.R."/>
            <person name="Magnuson J."/>
            <person name="Murat C."/>
            <person name="Ohm R.A."/>
            <person name="Singer S.W."/>
            <person name="Spatafora J.W."/>
            <person name="Wang M."/>
            <person name="Veneault-Fourrey C."/>
            <person name="Henrissat B."/>
            <person name="Grigoriev I.V."/>
            <person name="Martin F.M."/>
            <person name="Perotto S."/>
        </authorList>
    </citation>
    <scope>NUCLEOTIDE SEQUENCE [LARGE SCALE GENOMIC DNA]</scope>
    <source>
        <strain evidence="7 8">ATCC 22711</strain>
    </source>
</reference>
<dbReference type="InterPro" id="IPR011206">
    <property type="entry name" value="Citrate_lyase_beta/mcl1/mcl2"/>
</dbReference>
<dbReference type="InParanoid" id="A0A2T3AU31"/>
<protein>
    <recommendedName>
        <fullName evidence="6">HpcH/HpaI aldolase/citrate lyase domain-containing protein</fullName>
    </recommendedName>
</protein>
<comment type="cofactor">
    <cofactor evidence="1">
        <name>Mg(2+)</name>
        <dbReference type="ChEBI" id="CHEBI:18420"/>
    </cofactor>
</comment>
<keyword evidence="2 5" id="KW-0479">Metal-binding</keyword>
<dbReference type="GO" id="GO:0003824">
    <property type="term" value="F:catalytic activity"/>
    <property type="evidence" value="ECO:0007669"/>
    <property type="project" value="InterPro"/>
</dbReference>
<dbReference type="GeneID" id="36572568"/>
<dbReference type="STRING" id="857342.A0A2T3AU31"/>
<dbReference type="InterPro" id="IPR015813">
    <property type="entry name" value="Pyrv/PenolPyrv_kinase-like_dom"/>
</dbReference>
<proteinExistence type="predicted"/>
<feature type="binding site" evidence="4">
    <location>
        <position position="152"/>
    </location>
    <ligand>
        <name>substrate</name>
    </ligand>
</feature>
<dbReference type="Proteomes" id="UP000241818">
    <property type="component" value="Unassembled WGS sequence"/>
</dbReference>
<feature type="domain" description="HpcH/HpaI aldolase/citrate lyase" evidence="6">
    <location>
        <begin position="81"/>
        <end position="251"/>
    </location>
</feature>
<dbReference type="RefSeq" id="XP_024718173.1">
    <property type="nucleotide sequence ID" value="XM_024864487.1"/>
</dbReference>
<dbReference type="PIRSF" id="PIRSF015582">
    <property type="entry name" value="Cit_lyase_B"/>
    <property type="match status" value="1"/>
</dbReference>
<dbReference type="PANTHER" id="PTHR32308">
    <property type="entry name" value="LYASE BETA SUBUNIT, PUTATIVE (AFU_ORTHOLOGUE AFUA_4G13030)-RELATED"/>
    <property type="match status" value="1"/>
</dbReference>